<dbReference type="NCBIfam" id="TIGR00738">
    <property type="entry name" value="rrf2_super"/>
    <property type="match status" value="1"/>
</dbReference>
<comment type="caution">
    <text evidence="1">The sequence shown here is derived from an EMBL/GenBank/DDBJ whole genome shotgun (WGS) entry which is preliminary data.</text>
</comment>
<name>A0ABX1VY44_9FIRM</name>
<evidence type="ECO:0000313" key="2">
    <source>
        <dbReference type="Proteomes" id="UP000539052"/>
    </source>
</evidence>
<protein>
    <submittedName>
        <fullName evidence="1">Rrf2 family transcriptional regulator</fullName>
    </submittedName>
</protein>
<proteinExistence type="predicted"/>
<dbReference type="Gene3D" id="1.10.10.10">
    <property type="entry name" value="Winged helix-like DNA-binding domain superfamily/Winged helix DNA-binding domain"/>
    <property type="match status" value="1"/>
</dbReference>
<dbReference type="InterPro" id="IPR036390">
    <property type="entry name" value="WH_DNA-bd_sf"/>
</dbReference>
<organism evidence="1 2">
    <name type="scientific">Lacrimispora defluvii</name>
    <dbReference type="NCBI Taxonomy" id="2719233"/>
    <lineage>
        <taxon>Bacteria</taxon>
        <taxon>Bacillati</taxon>
        <taxon>Bacillota</taxon>
        <taxon>Clostridia</taxon>
        <taxon>Lachnospirales</taxon>
        <taxon>Lachnospiraceae</taxon>
        <taxon>Lacrimispora</taxon>
    </lineage>
</organism>
<dbReference type="PANTHER" id="PTHR33221">
    <property type="entry name" value="WINGED HELIX-TURN-HELIX TRANSCRIPTIONAL REGULATOR, RRF2 FAMILY"/>
    <property type="match status" value="1"/>
</dbReference>
<dbReference type="PROSITE" id="PS01332">
    <property type="entry name" value="HTH_RRF2_1"/>
    <property type="match status" value="1"/>
</dbReference>
<dbReference type="InterPro" id="IPR030489">
    <property type="entry name" value="TR_Rrf2-type_CS"/>
</dbReference>
<sequence length="130" mass="14553">MKHTKATDYALHTVAYMIEHSTDENISVHVLAKQFNVSPTYLSKILTQLSKAGIIGSTSGVKGGYVLNRNPQEITFYDVIQAIEGNTSFFACAVHEDKESQCGIRRVMAQTNLLMEDFLRQNKLVDTINK</sequence>
<keyword evidence="2" id="KW-1185">Reference proteome</keyword>
<dbReference type="RefSeq" id="WP_170823993.1">
    <property type="nucleotide sequence ID" value="NZ_JAAOXG010000075.1"/>
</dbReference>
<dbReference type="Proteomes" id="UP000539052">
    <property type="component" value="Unassembled WGS sequence"/>
</dbReference>
<evidence type="ECO:0000313" key="1">
    <source>
        <dbReference type="EMBL" id="NNJ32955.1"/>
    </source>
</evidence>
<dbReference type="PROSITE" id="PS51197">
    <property type="entry name" value="HTH_RRF2_2"/>
    <property type="match status" value="1"/>
</dbReference>
<dbReference type="SUPFAM" id="SSF46785">
    <property type="entry name" value="Winged helix' DNA-binding domain"/>
    <property type="match status" value="1"/>
</dbReference>
<dbReference type="InterPro" id="IPR036388">
    <property type="entry name" value="WH-like_DNA-bd_sf"/>
</dbReference>
<accession>A0ABX1VY44</accession>
<gene>
    <name evidence="1" type="ORF">G9470_24660</name>
</gene>
<dbReference type="InterPro" id="IPR000944">
    <property type="entry name" value="Tscrpt_reg_Rrf2"/>
</dbReference>
<reference evidence="1 2" key="1">
    <citation type="submission" date="2020-03" db="EMBL/GenBank/DDBJ databases">
        <title>Genome Sequence of industrial isolate, B5A.</title>
        <authorList>
            <person name="Sharma S."/>
            <person name="Patil P.B."/>
            <person name="Korpole S."/>
        </authorList>
    </citation>
    <scope>NUCLEOTIDE SEQUENCE [LARGE SCALE GENOMIC DNA]</scope>
    <source>
        <strain evidence="1 2">PI-S10-B5A</strain>
    </source>
</reference>
<dbReference type="EMBL" id="JAAOXG010000075">
    <property type="protein sequence ID" value="NNJ32955.1"/>
    <property type="molecule type" value="Genomic_DNA"/>
</dbReference>
<dbReference type="PANTHER" id="PTHR33221:SF9">
    <property type="entry name" value="RRF2 FAMILY PROTEIN"/>
    <property type="match status" value="1"/>
</dbReference>
<dbReference type="Pfam" id="PF02082">
    <property type="entry name" value="Rrf2"/>
    <property type="match status" value="1"/>
</dbReference>